<name>A0ABS9WF94_9ACTN</name>
<dbReference type="InterPro" id="IPR025324">
    <property type="entry name" value="DUF4230"/>
</dbReference>
<keyword evidence="1" id="KW-0472">Membrane</keyword>
<evidence type="ECO:0000313" key="3">
    <source>
        <dbReference type="Proteomes" id="UP001430755"/>
    </source>
</evidence>
<keyword evidence="1" id="KW-0812">Transmembrane</keyword>
<proteinExistence type="predicted"/>
<organism evidence="2 3">
    <name type="scientific">Adlercreutzia faecimuris</name>
    <dbReference type="NCBI Taxonomy" id="2897341"/>
    <lineage>
        <taxon>Bacteria</taxon>
        <taxon>Bacillati</taxon>
        <taxon>Actinomycetota</taxon>
        <taxon>Coriobacteriia</taxon>
        <taxon>Eggerthellales</taxon>
        <taxon>Eggerthellaceae</taxon>
        <taxon>Adlercreutzia</taxon>
    </lineage>
</organism>
<protein>
    <submittedName>
        <fullName evidence="2">DUF4230 domain-containing protein</fullName>
    </submittedName>
</protein>
<evidence type="ECO:0000256" key="1">
    <source>
        <dbReference type="SAM" id="Phobius"/>
    </source>
</evidence>
<gene>
    <name evidence="2" type="ORF">LPT13_03635</name>
</gene>
<accession>A0ABS9WF94</accession>
<feature type="transmembrane region" description="Helical" evidence="1">
    <location>
        <begin position="16"/>
        <end position="37"/>
    </location>
</feature>
<dbReference type="EMBL" id="JAJMLW010000001">
    <property type="protein sequence ID" value="MCI2241445.1"/>
    <property type="molecule type" value="Genomic_DNA"/>
</dbReference>
<dbReference type="RefSeq" id="WP_242163617.1">
    <property type="nucleotide sequence ID" value="NZ_JAJMLW010000001.1"/>
</dbReference>
<keyword evidence="3" id="KW-1185">Reference proteome</keyword>
<comment type="caution">
    <text evidence="2">The sequence shown here is derived from an EMBL/GenBank/DDBJ whole genome shotgun (WGS) entry which is preliminary data.</text>
</comment>
<keyword evidence="1" id="KW-1133">Transmembrane helix</keyword>
<dbReference type="Pfam" id="PF14014">
    <property type="entry name" value="DUF4230"/>
    <property type="match status" value="1"/>
</dbReference>
<evidence type="ECO:0000313" key="2">
    <source>
        <dbReference type="EMBL" id="MCI2241445.1"/>
    </source>
</evidence>
<reference evidence="2" key="1">
    <citation type="submission" date="2021-11" db="EMBL/GenBank/DDBJ databases">
        <title>A Novel Adlercreutzia Species, isolated from a Allomyrina dichotoma larva feces.</title>
        <authorList>
            <person name="Suh M.K."/>
        </authorList>
    </citation>
    <scope>NUCLEOTIDE SEQUENCE</scope>
    <source>
        <strain evidence="2">JBNU-10</strain>
    </source>
</reference>
<dbReference type="Proteomes" id="UP001430755">
    <property type="component" value="Unassembled WGS sequence"/>
</dbReference>
<sequence>MATKKKWKLGAKAKSFLGGIVLGLVGGAVVATLLLTYNPPDRPDSAKVDAAILLEEISQINELATAEQSYTVAEKVSSSSRLFDLVDIPFTEKFFILTYSGTIKAGVNLDAASVAVEGQTVHVALPPAEVLSDAIDTESFKTLHEQEGLFNPLHVDDVTQYIDKTRQEAEAAALAGEVLAEAQANAEASVRALLTAALPEGYAIEFEPPEAGE</sequence>